<name>B6IJ04_CAEBR</name>
<dbReference type="KEGG" id="cbr:CBG_26521"/>
<evidence type="ECO:0000313" key="2">
    <source>
        <dbReference type="Proteomes" id="UP000008549"/>
    </source>
</evidence>
<proteinExistence type="predicted"/>
<protein>
    <submittedName>
        <fullName evidence="1">Protein CBG26521</fullName>
    </submittedName>
</protein>
<dbReference type="AlphaFoldDB" id="B6IJ04"/>
<sequence>MKKREHFFFFGDTEDVETEEEDVASTVILAMKQIIIVCVKEEDYCRSVTTCFAILLWRLGEKTMNLTVPENQKKEYRLLVQQALL</sequence>
<reference evidence="1 2" key="2">
    <citation type="journal article" date="2011" name="PLoS Genet.">
        <title>Caenorhabditis briggsae recombinant inbred line genotypes reveal inter-strain incompatibility and the evolution of recombination.</title>
        <authorList>
            <person name="Ross J.A."/>
            <person name="Koboldt D.C."/>
            <person name="Staisch J.E."/>
            <person name="Chamberlin H.M."/>
            <person name="Gupta B.P."/>
            <person name="Miller R.D."/>
            <person name="Baird S.E."/>
            <person name="Haag E.S."/>
        </authorList>
    </citation>
    <scope>NUCLEOTIDE SEQUENCE [LARGE SCALE GENOMIC DNA]</scope>
    <source>
        <strain evidence="1 2">AF16</strain>
    </source>
</reference>
<evidence type="ECO:0000313" key="1">
    <source>
        <dbReference type="EMBL" id="CAR99884.1"/>
    </source>
</evidence>
<accession>B6IJ04</accession>
<organism evidence="1 2">
    <name type="scientific">Caenorhabditis briggsae</name>
    <dbReference type="NCBI Taxonomy" id="6238"/>
    <lineage>
        <taxon>Eukaryota</taxon>
        <taxon>Metazoa</taxon>
        <taxon>Ecdysozoa</taxon>
        <taxon>Nematoda</taxon>
        <taxon>Chromadorea</taxon>
        <taxon>Rhabditida</taxon>
        <taxon>Rhabditina</taxon>
        <taxon>Rhabditomorpha</taxon>
        <taxon>Rhabditoidea</taxon>
        <taxon>Rhabditidae</taxon>
        <taxon>Peloderinae</taxon>
        <taxon>Caenorhabditis</taxon>
    </lineage>
</organism>
<gene>
    <name evidence="1" type="ORF">CBG26521</name>
    <name evidence="1" type="ORF">CBG_26521</name>
</gene>
<dbReference type="GeneID" id="68917999"/>
<reference evidence="1 2" key="1">
    <citation type="journal article" date="2003" name="PLoS Biol.">
        <title>The genome sequence of Caenorhabditis briggsae: a platform for comparative genomics.</title>
        <authorList>
            <person name="Stein L.D."/>
            <person name="Bao Z."/>
            <person name="Blasiar D."/>
            <person name="Blumenthal T."/>
            <person name="Brent M.R."/>
            <person name="Chen N."/>
            <person name="Chinwalla A."/>
            <person name="Clarke L."/>
            <person name="Clee C."/>
            <person name="Coghlan A."/>
            <person name="Coulson A."/>
            <person name="D'Eustachio P."/>
            <person name="Fitch D.H."/>
            <person name="Fulton L.A."/>
            <person name="Fulton R.E."/>
            <person name="Griffiths-Jones S."/>
            <person name="Harris T.W."/>
            <person name="Hillier L.W."/>
            <person name="Kamath R."/>
            <person name="Kuwabara P.E."/>
            <person name="Mardis E.R."/>
            <person name="Marra M.A."/>
            <person name="Miner T.L."/>
            <person name="Minx P."/>
            <person name="Mullikin J.C."/>
            <person name="Plumb R.W."/>
            <person name="Rogers J."/>
            <person name="Schein J.E."/>
            <person name="Sohrmann M."/>
            <person name="Spieth J."/>
            <person name="Stajich J.E."/>
            <person name="Wei C."/>
            <person name="Willey D."/>
            <person name="Wilson R.K."/>
            <person name="Durbin R."/>
            <person name="Waterston R.H."/>
        </authorList>
    </citation>
    <scope>NUCLEOTIDE SEQUENCE [LARGE SCALE GENOMIC DNA]</scope>
    <source>
        <strain evidence="1 2">AF16</strain>
    </source>
</reference>
<dbReference type="CTD" id="68917999"/>
<dbReference type="HOGENOM" id="CLU_2514659_0_0_1"/>
<dbReference type="Proteomes" id="UP000008549">
    <property type="component" value="Unassembled WGS sequence"/>
</dbReference>
<dbReference type="EMBL" id="HE601467">
    <property type="protein sequence ID" value="CAR99884.1"/>
    <property type="molecule type" value="Genomic_DNA"/>
</dbReference>
<keyword evidence="2" id="KW-1185">Reference proteome</keyword>
<dbReference type="InParanoid" id="B6IJ04"/>
<dbReference type="RefSeq" id="XP_045099445.1">
    <property type="nucleotide sequence ID" value="XM_045236331.1"/>
</dbReference>